<keyword evidence="2" id="KW-1133">Transmembrane helix</keyword>
<dbReference type="AlphaFoldDB" id="A0AAD7BEJ2"/>
<evidence type="ECO:0000313" key="4">
    <source>
        <dbReference type="Proteomes" id="UP001221142"/>
    </source>
</evidence>
<gene>
    <name evidence="3" type="ORF">FB45DRAFT_931763</name>
</gene>
<sequence>MGFLVLLTYRRWYRLFADVLQTPWVPFFFAPFIVPVVVFASTRKFSWILWFTYSTVDHQLPTPQAMHDRLLQLPAELYLLVGATDSLDAWMMLGPYILNIITLVLLTISLILRSVPWALRRMHHERDFTCRVLLCSAALITFSASLLGGCLSYHYFSAEYRIWPAEAQRVFWRSFHCSDARSQLLHILRFIWERNLRWKQQRILEFGNHGQELWRELWEAIGFCVGTWRALHLIHKLVMVVPIVMLYGHYYVVRRTRPLCPSCSSFTRCPKYGDSGTAGDSAADVDDSYIPTLGRESVSSNSWTASRSAQRNDKAQDTAREEHSRRDAAAMKIVGDAQLFFAISKPFYLQDILKRCFCSLACKLLSWSSSSCLDFLTSASRAWVVQFRPLADRRV</sequence>
<protein>
    <submittedName>
        <fullName evidence="3">Uncharacterized protein</fullName>
    </submittedName>
</protein>
<feature type="transmembrane region" description="Helical" evidence="2">
    <location>
        <begin position="89"/>
        <end position="112"/>
    </location>
</feature>
<reference evidence="3" key="1">
    <citation type="submission" date="2023-03" db="EMBL/GenBank/DDBJ databases">
        <title>Massive genome expansion in bonnet fungi (Mycena s.s.) driven by repeated elements and novel gene families across ecological guilds.</title>
        <authorList>
            <consortium name="Lawrence Berkeley National Laboratory"/>
            <person name="Harder C.B."/>
            <person name="Miyauchi S."/>
            <person name="Viragh M."/>
            <person name="Kuo A."/>
            <person name="Thoen E."/>
            <person name="Andreopoulos B."/>
            <person name="Lu D."/>
            <person name="Skrede I."/>
            <person name="Drula E."/>
            <person name="Henrissat B."/>
            <person name="Morin E."/>
            <person name="Kohler A."/>
            <person name="Barry K."/>
            <person name="LaButti K."/>
            <person name="Morin E."/>
            <person name="Salamov A."/>
            <person name="Lipzen A."/>
            <person name="Mereny Z."/>
            <person name="Hegedus B."/>
            <person name="Baldrian P."/>
            <person name="Stursova M."/>
            <person name="Weitz H."/>
            <person name="Taylor A."/>
            <person name="Grigoriev I.V."/>
            <person name="Nagy L.G."/>
            <person name="Martin F."/>
            <person name="Kauserud H."/>
        </authorList>
    </citation>
    <scope>NUCLEOTIDE SEQUENCE</scope>
    <source>
        <strain evidence="3">9284</strain>
    </source>
</reference>
<proteinExistence type="predicted"/>
<keyword evidence="2" id="KW-0812">Transmembrane</keyword>
<comment type="caution">
    <text evidence="3">The sequence shown here is derived from an EMBL/GenBank/DDBJ whole genome shotgun (WGS) entry which is preliminary data.</text>
</comment>
<feature type="compositionally biased region" description="Polar residues" evidence="1">
    <location>
        <begin position="300"/>
        <end position="309"/>
    </location>
</feature>
<organism evidence="3 4">
    <name type="scientific">Roridomyces roridus</name>
    <dbReference type="NCBI Taxonomy" id="1738132"/>
    <lineage>
        <taxon>Eukaryota</taxon>
        <taxon>Fungi</taxon>
        <taxon>Dikarya</taxon>
        <taxon>Basidiomycota</taxon>
        <taxon>Agaricomycotina</taxon>
        <taxon>Agaricomycetes</taxon>
        <taxon>Agaricomycetidae</taxon>
        <taxon>Agaricales</taxon>
        <taxon>Marasmiineae</taxon>
        <taxon>Mycenaceae</taxon>
        <taxon>Roridomyces</taxon>
    </lineage>
</organism>
<feature type="transmembrane region" description="Helical" evidence="2">
    <location>
        <begin position="12"/>
        <end position="40"/>
    </location>
</feature>
<feature type="transmembrane region" description="Helical" evidence="2">
    <location>
        <begin position="233"/>
        <end position="252"/>
    </location>
</feature>
<feature type="transmembrane region" description="Helical" evidence="2">
    <location>
        <begin position="132"/>
        <end position="156"/>
    </location>
</feature>
<evidence type="ECO:0000313" key="3">
    <source>
        <dbReference type="EMBL" id="KAJ7618487.1"/>
    </source>
</evidence>
<dbReference type="Proteomes" id="UP001221142">
    <property type="component" value="Unassembled WGS sequence"/>
</dbReference>
<feature type="region of interest" description="Disordered" evidence="1">
    <location>
        <begin position="300"/>
        <end position="324"/>
    </location>
</feature>
<evidence type="ECO:0000256" key="2">
    <source>
        <dbReference type="SAM" id="Phobius"/>
    </source>
</evidence>
<name>A0AAD7BEJ2_9AGAR</name>
<feature type="compositionally biased region" description="Basic and acidic residues" evidence="1">
    <location>
        <begin position="310"/>
        <end position="324"/>
    </location>
</feature>
<dbReference type="EMBL" id="JARKIF010000019">
    <property type="protein sequence ID" value="KAJ7618487.1"/>
    <property type="molecule type" value="Genomic_DNA"/>
</dbReference>
<evidence type="ECO:0000256" key="1">
    <source>
        <dbReference type="SAM" id="MobiDB-lite"/>
    </source>
</evidence>
<keyword evidence="4" id="KW-1185">Reference proteome</keyword>
<keyword evidence="2" id="KW-0472">Membrane</keyword>
<accession>A0AAD7BEJ2</accession>